<sequence length="236" mass="26401">MNFVNFVPMILTMLILGAVVFAALKFTPKKSKNNSYVKLMKWMLGIYIAVLIVSVPLVMLLPKDADFVVDSAHKASDYPSLHELAASGNIEESGSDFQQKTWEETMENQEIHVRTANTNGPSPSLYVENVNKQGNKVEVIHYRTPFIVKGNDMTHRLNPLKINFSTDSMTIRPPVPARINLTMFQQEIPTAQFTGERRIANVDTTNSNGLVYLKVPENIELSSDSGVHLNHVDADN</sequence>
<keyword evidence="1" id="KW-1133">Transmembrane helix</keyword>
<protein>
    <submittedName>
        <fullName evidence="2">Uncharacterized protein</fullName>
    </submittedName>
</protein>
<reference evidence="2 3" key="1">
    <citation type="submission" date="2016-01" db="EMBL/GenBank/DDBJ databases">
        <title>Complete genome sequence of strain Lentibacillus amyloliquefaciens LAM0015T isolated from saline sediment.</title>
        <authorList>
            <person name="Wang J.-L."/>
            <person name="He M.-X."/>
        </authorList>
    </citation>
    <scope>NUCLEOTIDE SEQUENCE [LARGE SCALE GENOMIC DNA]</scope>
    <source>
        <strain evidence="2 3">LAM0015</strain>
    </source>
</reference>
<dbReference type="Proteomes" id="UP000050331">
    <property type="component" value="Chromosome"/>
</dbReference>
<feature type="transmembrane region" description="Helical" evidence="1">
    <location>
        <begin position="6"/>
        <end position="27"/>
    </location>
</feature>
<proteinExistence type="predicted"/>
<dbReference type="EMBL" id="CP013862">
    <property type="protein sequence ID" value="ALX49290.1"/>
    <property type="molecule type" value="Genomic_DNA"/>
</dbReference>
<keyword evidence="1" id="KW-0812">Transmembrane</keyword>
<name>A0A0U4G957_9BACI</name>
<dbReference type="RefSeq" id="WP_068445942.1">
    <property type="nucleotide sequence ID" value="NZ_CP013862.1"/>
</dbReference>
<evidence type="ECO:0000256" key="1">
    <source>
        <dbReference type="SAM" id="Phobius"/>
    </source>
</evidence>
<dbReference type="KEGG" id="lao:AOX59_12240"/>
<evidence type="ECO:0000313" key="2">
    <source>
        <dbReference type="EMBL" id="ALX49290.1"/>
    </source>
</evidence>
<gene>
    <name evidence="2" type="ORF">AOX59_12240</name>
</gene>
<dbReference type="AlphaFoldDB" id="A0A0U4G957"/>
<organism evidence="2 3">
    <name type="scientific">Lentibacillus amyloliquefaciens</name>
    <dbReference type="NCBI Taxonomy" id="1472767"/>
    <lineage>
        <taxon>Bacteria</taxon>
        <taxon>Bacillati</taxon>
        <taxon>Bacillota</taxon>
        <taxon>Bacilli</taxon>
        <taxon>Bacillales</taxon>
        <taxon>Bacillaceae</taxon>
        <taxon>Lentibacillus</taxon>
    </lineage>
</organism>
<keyword evidence="3" id="KW-1185">Reference proteome</keyword>
<evidence type="ECO:0000313" key="3">
    <source>
        <dbReference type="Proteomes" id="UP000050331"/>
    </source>
</evidence>
<feature type="transmembrane region" description="Helical" evidence="1">
    <location>
        <begin position="39"/>
        <end position="61"/>
    </location>
</feature>
<accession>A0A0U4G957</accession>
<dbReference type="OrthoDB" id="2842789at2"/>
<keyword evidence="1" id="KW-0472">Membrane</keyword>
<dbReference type="STRING" id="1472767.AOX59_12240"/>